<organism evidence="2 3">
    <name type="scientific">Pyronema omphalodes (strain CBS 100304)</name>
    <name type="common">Pyronema confluens</name>
    <dbReference type="NCBI Taxonomy" id="1076935"/>
    <lineage>
        <taxon>Eukaryota</taxon>
        <taxon>Fungi</taxon>
        <taxon>Dikarya</taxon>
        <taxon>Ascomycota</taxon>
        <taxon>Pezizomycotina</taxon>
        <taxon>Pezizomycetes</taxon>
        <taxon>Pezizales</taxon>
        <taxon>Pyronemataceae</taxon>
        <taxon>Pyronema</taxon>
    </lineage>
</organism>
<keyword evidence="3" id="KW-1185">Reference proteome</keyword>
<feature type="compositionally biased region" description="Polar residues" evidence="1">
    <location>
        <begin position="125"/>
        <end position="139"/>
    </location>
</feature>
<feature type="region of interest" description="Disordered" evidence="1">
    <location>
        <begin position="310"/>
        <end position="346"/>
    </location>
</feature>
<feature type="compositionally biased region" description="Low complexity" evidence="1">
    <location>
        <begin position="92"/>
        <end position="113"/>
    </location>
</feature>
<feature type="compositionally biased region" description="Low complexity" evidence="1">
    <location>
        <begin position="56"/>
        <end position="72"/>
    </location>
</feature>
<reference evidence="2 3" key="1">
    <citation type="journal article" date="2013" name="PLoS Genet.">
        <title>The genome and development-dependent transcriptomes of Pyronema confluens: a window into fungal evolution.</title>
        <authorList>
            <person name="Traeger S."/>
            <person name="Altegoer F."/>
            <person name="Freitag M."/>
            <person name="Gabaldon T."/>
            <person name="Kempken F."/>
            <person name="Kumar A."/>
            <person name="Marcet-Houben M."/>
            <person name="Poggeler S."/>
            <person name="Stajich J.E."/>
            <person name="Nowrousian M."/>
        </authorList>
    </citation>
    <scope>NUCLEOTIDE SEQUENCE [LARGE SCALE GENOMIC DNA]</scope>
    <source>
        <strain evidence="3">CBS 100304</strain>
        <tissue evidence="2">Vegetative mycelium</tissue>
    </source>
</reference>
<feature type="region of interest" description="Disordered" evidence="1">
    <location>
        <begin position="225"/>
        <end position="276"/>
    </location>
</feature>
<dbReference type="EMBL" id="HF935486">
    <property type="protein sequence ID" value="CCX09671.1"/>
    <property type="molecule type" value="Genomic_DNA"/>
</dbReference>
<feature type="compositionally biased region" description="Polar residues" evidence="1">
    <location>
        <begin position="311"/>
        <end position="346"/>
    </location>
</feature>
<dbReference type="Proteomes" id="UP000018144">
    <property type="component" value="Unassembled WGS sequence"/>
</dbReference>
<evidence type="ECO:0000256" key="1">
    <source>
        <dbReference type="SAM" id="MobiDB-lite"/>
    </source>
</evidence>
<evidence type="ECO:0000313" key="2">
    <source>
        <dbReference type="EMBL" id="CCX09671.1"/>
    </source>
</evidence>
<sequence length="402" mass="44255">MMRFFRRSPSPSSESRERQGAPATPRRPTSTAIQPRFPHFRRSPSPSTESREPQGAPSAPRTPPSRSTQPRFPHFRRSSLPSTELRQPPQGAPSAMRTSASASAQSRSPSRTQGAQGAPAARPTFASTFNQGAQGTQGVQVPGGSPRSAMLSSVPLPSNYTTRMITLLDANIDSQIHKIQLYLIARNRSIITGRRVAQPEVPRIIWPNDEMHEAIMRLQYEEVPRGAQGARGSQGGQPQGNQAQRQSQGYQPHQSVALQGNQAQVHPRGNASVRQLSPLTVQGMVFQRSRGSDNRGVLLSPGGSWAAILSQGPSLGQRPQQENQPTRQTNHQAQGSGMNQASQDQRYSLETRMQKRERSVRWIAWIELMKEWTGPHRLDELTQLCNDVVVANPESVGDGRTE</sequence>
<feature type="compositionally biased region" description="Polar residues" evidence="1">
    <location>
        <begin position="241"/>
        <end position="264"/>
    </location>
</feature>
<dbReference type="AlphaFoldDB" id="U4L1Z0"/>
<name>U4L1Z0_PYROM</name>
<evidence type="ECO:0000313" key="3">
    <source>
        <dbReference type="Proteomes" id="UP000018144"/>
    </source>
</evidence>
<protein>
    <submittedName>
        <fullName evidence="2">Uncharacterized protein</fullName>
    </submittedName>
</protein>
<accession>U4L1Z0</accession>
<feature type="region of interest" description="Disordered" evidence="1">
    <location>
        <begin position="1"/>
        <end position="155"/>
    </location>
</feature>
<gene>
    <name evidence="2" type="ORF">PCON_09264</name>
</gene>
<dbReference type="OrthoDB" id="10479482at2759"/>
<proteinExistence type="predicted"/>